<protein>
    <recommendedName>
        <fullName evidence="5">5'-deoxynucleotidase</fullName>
        <ecNumber evidence="5">3.1.3.89</ecNumber>
    </recommendedName>
</protein>
<keyword evidence="6" id="KW-0479">Metal-binding</keyword>
<dbReference type="Gene3D" id="1.10.3210.10">
    <property type="entry name" value="Hypothetical protein af1432"/>
    <property type="match status" value="1"/>
</dbReference>
<evidence type="ECO:0000313" key="9">
    <source>
        <dbReference type="EMBL" id="TWI71807.1"/>
    </source>
</evidence>
<evidence type="ECO:0000256" key="1">
    <source>
        <dbReference type="ARBA" id="ARBA00001638"/>
    </source>
</evidence>
<dbReference type="InterPro" id="IPR039356">
    <property type="entry name" value="YfbR/HDDC2"/>
</dbReference>
<dbReference type="PANTHER" id="PTHR11845">
    <property type="entry name" value="5'-DEOXYNUCLEOTIDASE HDDC2"/>
    <property type="match status" value="1"/>
</dbReference>
<dbReference type="SMART" id="SM00471">
    <property type="entry name" value="HDc"/>
    <property type="match status" value="1"/>
</dbReference>
<gene>
    <name evidence="9" type="ORF">LZ24_01824</name>
</gene>
<evidence type="ECO:0000256" key="4">
    <source>
        <dbReference type="ARBA" id="ARBA00011738"/>
    </source>
</evidence>
<keyword evidence="10" id="KW-1185">Reference proteome</keyword>
<sequence>MQRIVHLFFEALMLKRLPRSGYHFLGSGSESVAEHSFMISLIAYVMGQMTPEADKGKLMAMCLLHDLPEARMGDLNYVQKNYVRADEKKAVKDLVRGLPFGEEMEELLEEFAKGESLEARLARDADQLAFLVDLKALADTGRRGPAKWMGVVEKRIFTDTGISLAKSLMDTDWDAWWLEKYVEPSDASE</sequence>
<comment type="subunit">
    <text evidence="4">Homodimer.</text>
</comment>
<dbReference type="Proteomes" id="UP000318307">
    <property type="component" value="Unassembled WGS sequence"/>
</dbReference>
<dbReference type="GO" id="GO:0005737">
    <property type="term" value="C:cytoplasm"/>
    <property type="evidence" value="ECO:0007669"/>
    <property type="project" value="TreeGrafter"/>
</dbReference>
<evidence type="ECO:0000313" key="10">
    <source>
        <dbReference type="Proteomes" id="UP000318307"/>
    </source>
</evidence>
<accession>A0A562RRQ9</accession>
<evidence type="ECO:0000256" key="2">
    <source>
        <dbReference type="ARBA" id="ARBA00001936"/>
    </source>
</evidence>
<keyword evidence="7 9" id="KW-0378">Hydrolase</keyword>
<name>A0A562RRQ9_9BACT</name>
<comment type="cofactor">
    <cofactor evidence="2">
        <name>Mn(2+)</name>
        <dbReference type="ChEBI" id="CHEBI:29035"/>
    </cofactor>
</comment>
<dbReference type="RefSeq" id="WP_144684707.1">
    <property type="nucleotide sequence ID" value="NZ_VLLC01000012.1"/>
</dbReference>
<evidence type="ECO:0000259" key="8">
    <source>
        <dbReference type="SMART" id="SM00471"/>
    </source>
</evidence>
<evidence type="ECO:0000256" key="6">
    <source>
        <dbReference type="ARBA" id="ARBA00022723"/>
    </source>
</evidence>
<comment type="cofactor">
    <cofactor evidence="3">
        <name>Co(2+)</name>
        <dbReference type="ChEBI" id="CHEBI:48828"/>
    </cofactor>
</comment>
<organism evidence="9 10">
    <name type="scientific">Desulfobotulus alkaliphilus</name>
    <dbReference type="NCBI Taxonomy" id="622671"/>
    <lineage>
        <taxon>Bacteria</taxon>
        <taxon>Pseudomonadati</taxon>
        <taxon>Thermodesulfobacteriota</taxon>
        <taxon>Desulfobacteria</taxon>
        <taxon>Desulfobacterales</taxon>
        <taxon>Desulfobacteraceae</taxon>
        <taxon>Desulfobotulus</taxon>
    </lineage>
</organism>
<dbReference type="Pfam" id="PF13023">
    <property type="entry name" value="HD_3"/>
    <property type="match status" value="1"/>
</dbReference>
<dbReference type="EMBL" id="VLLC01000012">
    <property type="protein sequence ID" value="TWI71807.1"/>
    <property type="molecule type" value="Genomic_DNA"/>
</dbReference>
<dbReference type="EC" id="3.1.3.89" evidence="5"/>
<dbReference type="AlphaFoldDB" id="A0A562RRQ9"/>
<dbReference type="PANTHER" id="PTHR11845:SF13">
    <property type="entry name" value="5'-DEOXYNUCLEOTIDASE HDDC2"/>
    <property type="match status" value="1"/>
</dbReference>
<evidence type="ECO:0000256" key="3">
    <source>
        <dbReference type="ARBA" id="ARBA00001941"/>
    </source>
</evidence>
<dbReference type="InterPro" id="IPR003607">
    <property type="entry name" value="HD/PDEase_dom"/>
</dbReference>
<dbReference type="GO" id="GO:0046872">
    <property type="term" value="F:metal ion binding"/>
    <property type="evidence" value="ECO:0007669"/>
    <property type="project" value="UniProtKB-KW"/>
</dbReference>
<comment type="catalytic activity">
    <reaction evidence="1">
        <text>a 2'-deoxyribonucleoside 5'-phosphate + H2O = a 2'-deoxyribonucleoside + phosphate</text>
        <dbReference type="Rhea" id="RHEA:36167"/>
        <dbReference type="ChEBI" id="CHEBI:15377"/>
        <dbReference type="ChEBI" id="CHEBI:18274"/>
        <dbReference type="ChEBI" id="CHEBI:43474"/>
        <dbReference type="ChEBI" id="CHEBI:65317"/>
        <dbReference type="EC" id="3.1.3.89"/>
    </reaction>
</comment>
<dbReference type="GO" id="GO:0002953">
    <property type="term" value="F:5'-deoxynucleotidase activity"/>
    <property type="evidence" value="ECO:0007669"/>
    <property type="project" value="UniProtKB-EC"/>
</dbReference>
<proteinExistence type="predicted"/>
<feature type="domain" description="HD/PDEase" evidence="8">
    <location>
        <begin position="28"/>
        <end position="140"/>
    </location>
</feature>
<comment type="caution">
    <text evidence="9">The sequence shown here is derived from an EMBL/GenBank/DDBJ whole genome shotgun (WGS) entry which is preliminary data.</text>
</comment>
<dbReference type="SUPFAM" id="SSF109604">
    <property type="entry name" value="HD-domain/PDEase-like"/>
    <property type="match status" value="1"/>
</dbReference>
<dbReference type="OrthoDB" id="9786155at2"/>
<reference evidence="9 10" key="1">
    <citation type="submission" date="2019-07" db="EMBL/GenBank/DDBJ databases">
        <title>Genome sequencing of 100 strains of the haloalkaliphilic chemolithoautotrophic sulfur-oxidizing bacterium Thioalkalivibrio.</title>
        <authorList>
            <person name="Muyzer G."/>
        </authorList>
    </citation>
    <scope>NUCLEOTIDE SEQUENCE [LARGE SCALE GENOMIC DNA]</scope>
    <source>
        <strain evidence="9 10">ASO4-4</strain>
    </source>
</reference>
<dbReference type="InterPro" id="IPR006674">
    <property type="entry name" value="HD_domain"/>
</dbReference>
<evidence type="ECO:0000256" key="5">
    <source>
        <dbReference type="ARBA" id="ARBA00012964"/>
    </source>
</evidence>
<evidence type="ECO:0000256" key="7">
    <source>
        <dbReference type="ARBA" id="ARBA00022801"/>
    </source>
</evidence>